<accession>A0A8T1JUP2</accession>
<proteinExistence type="predicted"/>
<dbReference type="AlphaFoldDB" id="A0A8T1JUP2"/>
<organism evidence="1 2">
    <name type="scientific">Phytophthora cactorum</name>
    <dbReference type="NCBI Taxonomy" id="29920"/>
    <lineage>
        <taxon>Eukaryota</taxon>
        <taxon>Sar</taxon>
        <taxon>Stramenopiles</taxon>
        <taxon>Oomycota</taxon>
        <taxon>Peronosporomycetes</taxon>
        <taxon>Peronosporales</taxon>
        <taxon>Peronosporaceae</taxon>
        <taxon>Phytophthora</taxon>
    </lineage>
</organism>
<dbReference type="EMBL" id="RCMK01001028">
    <property type="protein sequence ID" value="KAG2904326.1"/>
    <property type="molecule type" value="Genomic_DNA"/>
</dbReference>
<comment type="caution">
    <text evidence="1">The sequence shown here is derived from an EMBL/GenBank/DDBJ whole genome shotgun (WGS) entry which is preliminary data.</text>
</comment>
<gene>
    <name evidence="1" type="ORF">PC117_g21065</name>
</gene>
<sequence length="44" mass="4992">MDDANPRGQLCSNNEIRIGFRSLGAWVAVRRDCCHMNSVQLLDE</sequence>
<name>A0A8T1JUP2_9STRA</name>
<reference evidence="1" key="1">
    <citation type="submission" date="2018-10" db="EMBL/GenBank/DDBJ databases">
        <title>Effector identification in a new, highly contiguous assembly of the strawberry crown rot pathogen Phytophthora cactorum.</title>
        <authorList>
            <person name="Armitage A.D."/>
            <person name="Nellist C.F."/>
            <person name="Bates H."/>
            <person name="Vickerstaff R.J."/>
            <person name="Harrison R.J."/>
        </authorList>
    </citation>
    <scope>NUCLEOTIDE SEQUENCE</scope>
    <source>
        <strain evidence="1">4040</strain>
    </source>
</reference>
<dbReference type="Proteomes" id="UP000736787">
    <property type="component" value="Unassembled WGS sequence"/>
</dbReference>
<evidence type="ECO:0000313" key="2">
    <source>
        <dbReference type="Proteomes" id="UP000736787"/>
    </source>
</evidence>
<evidence type="ECO:0000313" key="1">
    <source>
        <dbReference type="EMBL" id="KAG2904326.1"/>
    </source>
</evidence>
<protein>
    <submittedName>
        <fullName evidence="1">Uncharacterized protein</fullName>
    </submittedName>
</protein>